<keyword evidence="9" id="KW-1185">Reference proteome</keyword>
<proteinExistence type="inferred from homology"/>
<gene>
    <name evidence="8" type="ORF">Lalb_Chr19g0133291</name>
</gene>
<keyword evidence="5 6" id="KW-0408">Iron</keyword>
<dbReference type="FunFam" id="2.60.120.330:FF:000005">
    <property type="entry name" value="1-aminocyclopropane-1-carboxylate oxidase homolog 1"/>
    <property type="match status" value="1"/>
</dbReference>
<evidence type="ECO:0000256" key="4">
    <source>
        <dbReference type="ARBA" id="ARBA00023002"/>
    </source>
</evidence>
<evidence type="ECO:0000256" key="3">
    <source>
        <dbReference type="ARBA" id="ARBA00022723"/>
    </source>
</evidence>
<evidence type="ECO:0000313" key="9">
    <source>
        <dbReference type="Proteomes" id="UP000447434"/>
    </source>
</evidence>
<dbReference type="Pfam" id="PF03171">
    <property type="entry name" value="2OG-FeII_Oxy"/>
    <property type="match status" value="1"/>
</dbReference>
<dbReference type="PROSITE" id="PS51471">
    <property type="entry name" value="FE2OG_OXY"/>
    <property type="match status" value="1"/>
</dbReference>
<dbReference type="PANTHER" id="PTHR10209:SF859">
    <property type="entry name" value="OS03G0690500 PROTEIN"/>
    <property type="match status" value="1"/>
</dbReference>
<comment type="similarity">
    <text evidence="2 6">Belongs to the iron/ascorbate-dependent oxidoreductase family.</text>
</comment>
<dbReference type="AlphaFoldDB" id="A0A6A4NY71"/>
<evidence type="ECO:0000256" key="5">
    <source>
        <dbReference type="ARBA" id="ARBA00023004"/>
    </source>
</evidence>
<dbReference type="EMBL" id="WOCE01000019">
    <property type="protein sequence ID" value="KAE9592824.1"/>
    <property type="molecule type" value="Genomic_DNA"/>
</dbReference>
<dbReference type="GO" id="GO:0046872">
    <property type="term" value="F:metal ion binding"/>
    <property type="evidence" value="ECO:0007669"/>
    <property type="project" value="UniProtKB-KW"/>
</dbReference>
<comment type="caution">
    <text evidence="8">The sequence shown here is derived from an EMBL/GenBank/DDBJ whole genome shotgun (WGS) entry which is preliminary data.</text>
</comment>
<accession>A0A6A4NY71</accession>
<evidence type="ECO:0000256" key="2">
    <source>
        <dbReference type="ARBA" id="ARBA00008056"/>
    </source>
</evidence>
<protein>
    <submittedName>
        <fullName evidence="8">Putative deacetoxyvindoline 4-hydroxylase</fullName>
    </submittedName>
</protein>
<evidence type="ECO:0000256" key="1">
    <source>
        <dbReference type="ARBA" id="ARBA00001962"/>
    </source>
</evidence>
<dbReference type="Proteomes" id="UP000447434">
    <property type="component" value="Chromosome 19"/>
</dbReference>
<dbReference type="Pfam" id="PF14226">
    <property type="entry name" value="DIOX_N"/>
    <property type="match status" value="1"/>
</dbReference>
<evidence type="ECO:0000256" key="6">
    <source>
        <dbReference type="RuleBase" id="RU003682"/>
    </source>
</evidence>
<dbReference type="GO" id="GO:0051213">
    <property type="term" value="F:dioxygenase activity"/>
    <property type="evidence" value="ECO:0007669"/>
    <property type="project" value="UniProtKB-ARBA"/>
</dbReference>
<comment type="cofactor">
    <cofactor evidence="1">
        <name>Fe cation</name>
        <dbReference type="ChEBI" id="CHEBI:24875"/>
    </cofactor>
</comment>
<reference evidence="9" key="1">
    <citation type="journal article" date="2020" name="Nat. Commun.">
        <title>Genome sequence of the cluster root forming white lupin.</title>
        <authorList>
            <person name="Hufnagel B."/>
            <person name="Marques A."/>
            <person name="Soriano A."/>
            <person name="Marques L."/>
            <person name="Divol F."/>
            <person name="Doumas P."/>
            <person name="Sallet E."/>
            <person name="Mancinotti D."/>
            <person name="Carrere S."/>
            <person name="Marande W."/>
            <person name="Arribat S."/>
            <person name="Keller J."/>
            <person name="Huneau C."/>
            <person name="Blein T."/>
            <person name="Aime D."/>
            <person name="Laguerre M."/>
            <person name="Taylor J."/>
            <person name="Schubert V."/>
            <person name="Nelson M."/>
            <person name="Geu-Flores F."/>
            <person name="Crespi M."/>
            <person name="Gallardo-Guerrero K."/>
            <person name="Delaux P.-M."/>
            <person name="Salse J."/>
            <person name="Berges H."/>
            <person name="Guyot R."/>
            <person name="Gouzy J."/>
            <person name="Peret B."/>
        </authorList>
    </citation>
    <scope>NUCLEOTIDE SEQUENCE [LARGE SCALE GENOMIC DNA]</scope>
    <source>
        <strain evidence="9">cv. Amiga</strain>
    </source>
</reference>
<evidence type="ECO:0000259" key="7">
    <source>
        <dbReference type="PROSITE" id="PS51471"/>
    </source>
</evidence>
<name>A0A6A4NY71_LUPAL</name>
<dbReference type="OrthoDB" id="288590at2759"/>
<keyword evidence="3 6" id="KW-0479">Metal-binding</keyword>
<dbReference type="InterPro" id="IPR005123">
    <property type="entry name" value="Oxoglu/Fe-dep_dioxygenase_dom"/>
</dbReference>
<evidence type="ECO:0000313" key="8">
    <source>
        <dbReference type="EMBL" id="KAE9592824.1"/>
    </source>
</evidence>
<dbReference type="SUPFAM" id="SSF51197">
    <property type="entry name" value="Clavaminate synthase-like"/>
    <property type="match status" value="1"/>
</dbReference>
<dbReference type="InterPro" id="IPR044861">
    <property type="entry name" value="IPNS-like_FE2OG_OXY"/>
</dbReference>
<feature type="domain" description="Fe2OG dioxygenase" evidence="7">
    <location>
        <begin position="214"/>
        <end position="316"/>
    </location>
</feature>
<sequence>MVGTTTNEIAGTVSDRMYELKAFDDTKAGVKGLVDAGIAKVPSLFHHPPDKFGKASHLGNTEHVIPVIDLSGVDKDPSTHQEIVSRIREASETWGFFQVVNHGIPVSVLNDMKDGVRRFFEQDIEVKKEVYTRELKPFMYNSNLNLYSSPALNWKDTFACHLAPNTPKPEELPQVCRDIQLEYGKHVMKLGITLFELLSEALGLHQNHLKDMGCAEGLVTLGHYYPSCPEPELTMGTTKHSDNDFLTVLLQDHIGGLQVLYQDQWIDVPPAPGALVVNIGDLLQLMTNDKFKSVEHRVVANCAGPRISIACFFSTGLLSWPKLYGPIKELLSEDNPPRYRETTVSEYVTTYFTAKGLEGISALEHFRIRGQCELKQV</sequence>
<keyword evidence="4 6" id="KW-0560">Oxidoreductase</keyword>
<organism evidence="8 9">
    <name type="scientific">Lupinus albus</name>
    <name type="common">White lupine</name>
    <name type="synonym">Lupinus termis</name>
    <dbReference type="NCBI Taxonomy" id="3870"/>
    <lineage>
        <taxon>Eukaryota</taxon>
        <taxon>Viridiplantae</taxon>
        <taxon>Streptophyta</taxon>
        <taxon>Embryophyta</taxon>
        <taxon>Tracheophyta</taxon>
        <taxon>Spermatophyta</taxon>
        <taxon>Magnoliopsida</taxon>
        <taxon>eudicotyledons</taxon>
        <taxon>Gunneridae</taxon>
        <taxon>Pentapetalae</taxon>
        <taxon>rosids</taxon>
        <taxon>fabids</taxon>
        <taxon>Fabales</taxon>
        <taxon>Fabaceae</taxon>
        <taxon>Papilionoideae</taxon>
        <taxon>50 kb inversion clade</taxon>
        <taxon>genistoids sensu lato</taxon>
        <taxon>core genistoids</taxon>
        <taxon>Genisteae</taxon>
        <taxon>Lupinus</taxon>
    </lineage>
</organism>
<dbReference type="Gene3D" id="2.60.120.330">
    <property type="entry name" value="B-lactam Antibiotic, Isopenicillin N Synthase, Chain"/>
    <property type="match status" value="1"/>
</dbReference>
<dbReference type="InterPro" id="IPR027443">
    <property type="entry name" value="IPNS-like_sf"/>
</dbReference>
<dbReference type="InterPro" id="IPR026992">
    <property type="entry name" value="DIOX_N"/>
</dbReference>
<dbReference type="PANTHER" id="PTHR10209">
    <property type="entry name" value="OXIDOREDUCTASE, 2OG-FE II OXYGENASE FAMILY PROTEIN"/>
    <property type="match status" value="1"/>
</dbReference>